<dbReference type="Pfam" id="PF00005">
    <property type="entry name" value="ABC_tran"/>
    <property type="match status" value="1"/>
</dbReference>
<dbReference type="InterPro" id="IPR003439">
    <property type="entry name" value="ABC_transporter-like_ATP-bd"/>
</dbReference>
<feature type="transmembrane region" description="Helical" evidence="7">
    <location>
        <begin position="149"/>
        <end position="165"/>
    </location>
</feature>
<evidence type="ECO:0000256" key="4">
    <source>
        <dbReference type="ARBA" id="ARBA00022840"/>
    </source>
</evidence>
<dbReference type="PROSITE" id="PS50929">
    <property type="entry name" value="ABC_TM1F"/>
    <property type="match status" value="1"/>
</dbReference>
<dbReference type="SMART" id="SM00382">
    <property type="entry name" value="AAA"/>
    <property type="match status" value="1"/>
</dbReference>
<gene>
    <name evidence="10" type="ORF">HZY85_06640</name>
</gene>
<evidence type="ECO:0000256" key="5">
    <source>
        <dbReference type="ARBA" id="ARBA00022989"/>
    </source>
</evidence>
<keyword evidence="5 7" id="KW-1133">Transmembrane helix</keyword>
<dbReference type="EMBL" id="JACBYF010000015">
    <property type="protein sequence ID" value="NYS47863.1"/>
    <property type="molecule type" value="Genomic_DNA"/>
</dbReference>
<evidence type="ECO:0000259" key="9">
    <source>
        <dbReference type="PROSITE" id="PS50929"/>
    </source>
</evidence>
<keyword evidence="4 10" id="KW-0067">ATP-binding</keyword>
<dbReference type="GO" id="GO:0005524">
    <property type="term" value="F:ATP binding"/>
    <property type="evidence" value="ECO:0007669"/>
    <property type="project" value="UniProtKB-KW"/>
</dbReference>
<sequence>MKSYILKYKYSFVFIFIAIIIRQLFLILSNYLNADAITILTENNLNRFLKIILYLALVWVIIIAIDRIVKVRQEMFVQNIGISIKDELSNSLINKDVQHYKEKSSGTYQSWFNNDIQAIQNKGVKNIFALLYSISGMMFSLVALFRYHWIISFITILGTLILIYLPKVFDKKIQEVGIEVTKGNERYVSSVEETILGYDTYLSINKLKAIPSKIVEASNVLKSIFIKQIKIESNYYAFNFALNVFFQVLLVFITGYLVITQDLEIGSVAAVGMFANLVFSGMSEIGYKITLIRGVKPIFAKFDEFMVNSSICDKNLEIQKSNIIFDISKLNFSYGEKKIFNDFNLQIEEGKKYFISGPSGSGKSTLLKILTGQIKDYQGLVKFYGVDIKDIPISLLFDNIALIPQKPFIFSGTVRDNINIANFVEDKLMIEYLEKTGLDNAKDFINKEVGFQGENLSGGQKQRIFIVRSLISSKNILLIDEGTSALDKISAKKVEEILLKEKNKTVVMISHTLDDDIKVLFDFEVEI</sequence>
<feature type="domain" description="ABC transmembrane type-1" evidence="9">
    <location>
        <begin position="13"/>
        <end position="294"/>
    </location>
</feature>
<reference evidence="10 11" key="1">
    <citation type="submission" date="2020-07" db="EMBL/GenBank/DDBJ databases">
        <title>MOT database genomes.</title>
        <authorList>
            <person name="Joseph S."/>
            <person name="Aduse-Opoku J."/>
            <person name="Hashim A."/>
            <person name="Wade W."/>
            <person name="Curtis M."/>
        </authorList>
    </citation>
    <scope>NUCLEOTIDE SEQUENCE [LARGE SCALE GENOMIC DNA]</scope>
    <source>
        <strain evidence="10 11">CIP 106318</strain>
    </source>
</reference>
<comment type="caution">
    <text evidence="10">The sequence shown here is derived from an EMBL/GenBank/DDBJ whole genome shotgun (WGS) entry which is preliminary data.</text>
</comment>
<evidence type="ECO:0000256" key="7">
    <source>
        <dbReference type="SAM" id="Phobius"/>
    </source>
</evidence>
<dbReference type="InterPro" id="IPR036640">
    <property type="entry name" value="ABC1_TM_sf"/>
</dbReference>
<dbReference type="Pfam" id="PF00664">
    <property type="entry name" value="ABC_membrane"/>
    <property type="match status" value="1"/>
</dbReference>
<dbReference type="InterPro" id="IPR039421">
    <property type="entry name" value="Type_1_exporter"/>
</dbReference>
<evidence type="ECO:0000313" key="10">
    <source>
        <dbReference type="EMBL" id="NYS47863.1"/>
    </source>
</evidence>
<dbReference type="RefSeq" id="WP_179941647.1">
    <property type="nucleotide sequence ID" value="NZ_JACBYF010000015.1"/>
</dbReference>
<dbReference type="InterPro" id="IPR011527">
    <property type="entry name" value="ABC1_TM_dom"/>
</dbReference>
<keyword evidence="11" id="KW-1185">Reference proteome</keyword>
<protein>
    <submittedName>
        <fullName evidence="10">ABC transporter ATP-binding protein</fullName>
    </submittedName>
</protein>
<dbReference type="Gene3D" id="3.40.50.300">
    <property type="entry name" value="P-loop containing nucleotide triphosphate hydrolases"/>
    <property type="match status" value="1"/>
</dbReference>
<evidence type="ECO:0000256" key="6">
    <source>
        <dbReference type="ARBA" id="ARBA00023136"/>
    </source>
</evidence>
<organism evidence="10 11">
    <name type="scientific">Gemelliphila palaticanis</name>
    <dbReference type="NCBI Taxonomy" id="81950"/>
    <lineage>
        <taxon>Bacteria</taxon>
        <taxon>Bacillati</taxon>
        <taxon>Bacillota</taxon>
        <taxon>Bacilli</taxon>
        <taxon>Bacillales</taxon>
        <taxon>Gemellaceae</taxon>
        <taxon>Gemelliphila</taxon>
    </lineage>
</organism>
<keyword evidence="6 7" id="KW-0472">Membrane</keyword>
<evidence type="ECO:0000259" key="8">
    <source>
        <dbReference type="PROSITE" id="PS50893"/>
    </source>
</evidence>
<evidence type="ECO:0000256" key="3">
    <source>
        <dbReference type="ARBA" id="ARBA00022741"/>
    </source>
</evidence>
<comment type="subcellular location">
    <subcellularLocation>
        <location evidence="1">Cell membrane</location>
        <topology evidence="1">Multi-pass membrane protein</topology>
    </subcellularLocation>
</comment>
<dbReference type="PANTHER" id="PTHR24221">
    <property type="entry name" value="ATP-BINDING CASSETTE SUB-FAMILY B"/>
    <property type="match status" value="1"/>
</dbReference>
<keyword evidence="2 7" id="KW-0812">Transmembrane</keyword>
<dbReference type="InterPro" id="IPR027417">
    <property type="entry name" value="P-loop_NTPase"/>
</dbReference>
<name>A0ABX2T2K5_9BACL</name>
<feature type="transmembrane region" description="Helical" evidence="7">
    <location>
        <begin position="127"/>
        <end position="143"/>
    </location>
</feature>
<feature type="transmembrane region" description="Helical" evidence="7">
    <location>
        <begin position="12"/>
        <end position="31"/>
    </location>
</feature>
<proteinExistence type="predicted"/>
<dbReference type="PROSITE" id="PS50893">
    <property type="entry name" value="ABC_TRANSPORTER_2"/>
    <property type="match status" value="1"/>
</dbReference>
<evidence type="ECO:0000256" key="1">
    <source>
        <dbReference type="ARBA" id="ARBA00004651"/>
    </source>
</evidence>
<dbReference type="SUPFAM" id="SSF52540">
    <property type="entry name" value="P-loop containing nucleoside triphosphate hydrolases"/>
    <property type="match status" value="1"/>
</dbReference>
<evidence type="ECO:0000313" key="11">
    <source>
        <dbReference type="Proteomes" id="UP000531840"/>
    </source>
</evidence>
<feature type="transmembrane region" description="Helical" evidence="7">
    <location>
        <begin position="236"/>
        <end position="259"/>
    </location>
</feature>
<evidence type="ECO:0000256" key="2">
    <source>
        <dbReference type="ARBA" id="ARBA00022692"/>
    </source>
</evidence>
<dbReference type="InterPro" id="IPR003593">
    <property type="entry name" value="AAA+_ATPase"/>
</dbReference>
<dbReference type="InterPro" id="IPR017871">
    <property type="entry name" value="ABC_transporter-like_CS"/>
</dbReference>
<feature type="domain" description="ABC transporter" evidence="8">
    <location>
        <begin position="318"/>
        <end position="527"/>
    </location>
</feature>
<dbReference type="PANTHER" id="PTHR24221:SF654">
    <property type="entry name" value="ATP-BINDING CASSETTE SUB-FAMILY B MEMBER 6"/>
    <property type="match status" value="1"/>
</dbReference>
<dbReference type="Gene3D" id="1.20.1560.10">
    <property type="entry name" value="ABC transporter type 1, transmembrane domain"/>
    <property type="match status" value="1"/>
</dbReference>
<accession>A0ABX2T2K5</accession>
<keyword evidence="3" id="KW-0547">Nucleotide-binding</keyword>
<dbReference type="Proteomes" id="UP000531840">
    <property type="component" value="Unassembled WGS sequence"/>
</dbReference>
<dbReference type="PROSITE" id="PS00211">
    <property type="entry name" value="ABC_TRANSPORTER_1"/>
    <property type="match status" value="1"/>
</dbReference>
<dbReference type="CDD" id="cd03228">
    <property type="entry name" value="ABCC_MRP_Like"/>
    <property type="match status" value="1"/>
</dbReference>
<feature type="transmembrane region" description="Helical" evidence="7">
    <location>
        <begin position="265"/>
        <end position="287"/>
    </location>
</feature>
<dbReference type="SUPFAM" id="SSF90123">
    <property type="entry name" value="ABC transporter transmembrane region"/>
    <property type="match status" value="1"/>
</dbReference>
<feature type="transmembrane region" description="Helical" evidence="7">
    <location>
        <begin position="51"/>
        <end position="69"/>
    </location>
</feature>